<feature type="transmembrane region" description="Helical" evidence="1">
    <location>
        <begin position="128"/>
        <end position="150"/>
    </location>
</feature>
<evidence type="ECO:0000313" key="4">
    <source>
        <dbReference type="Proteomes" id="UP001175271"/>
    </source>
</evidence>
<dbReference type="InterPro" id="IPR019430">
    <property type="entry name" value="7TM_GPCR_serpentine_rcpt_Srx"/>
</dbReference>
<evidence type="ECO:0000256" key="1">
    <source>
        <dbReference type="SAM" id="Phobius"/>
    </source>
</evidence>
<organism evidence="3 4">
    <name type="scientific">Steinernema hermaphroditum</name>
    <dbReference type="NCBI Taxonomy" id="289476"/>
    <lineage>
        <taxon>Eukaryota</taxon>
        <taxon>Metazoa</taxon>
        <taxon>Ecdysozoa</taxon>
        <taxon>Nematoda</taxon>
        <taxon>Chromadorea</taxon>
        <taxon>Rhabditida</taxon>
        <taxon>Tylenchina</taxon>
        <taxon>Panagrolaimomorpha</taxon>
        <taxon>Strongyloidoidea</taxon>
        <taxon>Steinernematidae</taxon>
        <taxon>Steinernema</taxon>
    </lineage>
</organism>
<feature type="transmembrane region" description="Helical" evidence="1">
    <location>
        <begin position="22"/>
        <end position="43"/>
    </location>
</feature>
<keyword evidence="4" id="KW-1185">Reference proteome</keyword>
<proteinExistence type="predicted"/>
<feature type="transmembrane region" description="Helical" evidence="1">
    <location>
        <begin position="241"/>
        <end position="267"/>
    </location>
</feature>
<feature type="transmembrane region" description="Helical" evidence="1">
    <location>
        <begin position="170"/>
        <end position="194"/>
    </location>
</feature>
<accession>A0AA39M377</accession>
<feature type="transmembrane region" description="Helical" evidence="1">
    <location>
        <begin position="55"/>
        <end position="78"/>
    </location>
</feature>
<dbReference type="Pfam" id="PF10328">
    <property type="entry name" value="7TM_GPCR_Srx"/>
    <property type="match status" value="1"/>
</dbReference>
<name>A0AA39M377_9BILA</name>
<protein>
    <recommendedName>
        <fullName evidence="2">7TM GPCR serpentine receptor class x (Srx) domain-containing protein</fullName>
    </recommendedName>
</protein>
<evidence type="ECO:0000259" key="2">
    <source>
        <dbReference type="Pfam" id="PF10328"/>
    </source>
</evidence>
<reference evidence="3" key="1">
    <citation type="submission" date="2023-06" db="EMBL/GenBank/DDBJ databases">
        <title>Genomic analysis of the entomopathogenic nematode Steinernema hermaphroditum.</title>
        <authorList>
            <person name="Schwarz E.M."/>
            <person name="Heppert J.K."/>
            <person name="Baniya A."/>
            <person name="Schwartz H.T."/>
            <person name="Tan C.-H."/>
            <person name="Antoshechkin I."/>
            <person name="Sternberg P.W."/>
            <person name="Goodrich-Blair H."/>
            <person name="Dillman A.R."/>
        </authorList>
    </citation>
    <scope>NUCLEOTIDE SEQUENCE</scope>
    <source>
        <strain evidence="3">PS9179</strain>
        <tissue evidence="3">Whole animal</tissue>
    </source>
</reference>
<feature type="domain" description="7TM GPCR serpentine receptor class x (Srx)" evidence="2">
    <location>
        <begin position="31"/>
        <end position="204"/>
    </location>
</feature>
<sequence>MTSQNLTLSTTSIPLSIYINDAIQFLSVLVTVILNPVTMYVQLKRRTQSDQFRMLFIHIIVNFLCALFGIPYTIGIAIQNAQDLIFWAGMLHGVLLISIGIADFFVALDRLLAITFPLKYMSCIKDKLPIIAIFMCSTVSLTMIFLYNFYKLEHRPAVLLMVVDYVDAHVVDLVLVLNTVIIVLNIIISILFLIKLRKFYNFLDRSAKLANTIVFYQILLSAIFWVGPLITKAVLEYCFSILIRSAIGPAPTTSMIVYIAACSVLYWKKLGAVKTGPESGNGTVRCA</sequence>
<dbReference type="AlphaFoldDB" id="A0AA39M377"/>
<dbReference type="EMBL" id="JAUCMV010000002">
    <property type="protein sequence ID" value="KAK0419073.1"/>
    <property type="molecule type" value="Genomic_DNA"/>
</dbReference>
<gene>
    <name evidence="3" type="ORF">QR680_013939</name>
</gene>
<dbReference type="Gene3D" id="1.20.1070.10">
    <property type="entry name" value="Rhodopsin 7-helix transmembrane proteins"/>
    <property type="match status" value="1"/>
</dbReference>
<keyword evidence="1" id="KW-0472">Membrane</keyword>
<comment type="caution">
    <text evidence="3">The sequence shown here is derived from an EMBL/GenBank/DDBJ whole genome shotgun (WGS) entry which is preliminary data.</text>
</comment>
<keyword evidence="1" id="KW-0812">Transmembrane</keyword>
<feature type="transmembrane region" description="Helical" evidence="1">
    <location>
        <begin position="214"/>
        <end position="235"/>
    </location>
</feature>
<feature type="transmembrane region" description="Helical" evidence="1">
    <location>
        <begin position="84"/>
        <end position="108"/>
    </location>
</feature>
<keyword evidence="1" id="KW-1133">Transmembrane helix</keyword>
<evidence type="ECO:0000313" key="3">
    <source>
        <dbReference type="EMBL" id="KAK0419073.1"/>
    </source>
</evidence>
<dbReference type="Proteomes" id="UP001175271">
    <property type="component" value="Unassembled WGS sequence"/>
</dbReference>